<dbReference type="GO" id="GO:0003676">
    <property type="term" value="F:nucleic acid binding"/>
    <property type="evidence" value="ECO:0007669"/>
    <property type="project" value="InterPro"/>
</dbReference>
<keyword evidence="2" id="KW-1185">Reference proteome</keyword>
<dbReference type="Gene3D" id="3.30.420.10">
    <property type="entry name" value="Ribonuclease H-like superfamily/Ribonuclease H"/>
    <property type="match status" value="1"/>
</dbReference>
<sequence length="342" mass="39188">NVAFPTELETLRGLQGKPNYGTRESDKNKVLKRTSSLYTLYPFVDEQGVLRVGGRIRRASFSESLKNPVILPKSSHITSLIISHVHNKTHHSGRGITLNELRCSGYWIIGGNGMKRPSPVREIRCDRAIEEIDDEKVKTELLKDNIDWIKNPASASNFGGVWERQIRSIRNVMNALMKEHGTQMDEEILRTFLCEAEATVNSRPLTVETLNDPLSEPSLSPSMLLTGKTKLVLPPPGEFKGEDMYCKKKWRRTQHLVQEFWQRWSKEYLQQLQSRSKWTQPKRNFTTGDVVLLREVQYPRNKWPLAKVVRAHPDDQGQVRSVTVLTPNGSMLERPLISLFCS</sequence>
<proteinExistence type="predicted"/>
<dbReference type="InterPro" id="IPR040676">
    <property type="entry name" value="DUF5641"/>
</dbReference>
<feature type="non-terminal residue" evidence="1">
    <location>
        <position position="342"/>
    </location>
</feature>
<gene>
    <name evidence="1" type="ORF">PACLA_8A069216</name>
</gene>
<dbReference type="EMBL" id="CACRXK020036934">
    <property type="protein sequence ID" value="CAB4044937.1"/>
    <property type="molecule type" value="Genomic_DNA"/>
</dbReference>
<dbReference type="PANTHER" id="PTHR47331">
    <property type="entry name" value="PHD-TYPE DOMAIN-CONTAINING PROTEIN"/>
    <property type="match status" value="1"/>
</dbReference>
<dbReference type="OrthoDB" id="10068969at2759"/>
<dbReference type="AlphaFoldDB" id="A0A6S7KIX0"/>
<dbReference type="Pfam" id="PF18701">
    <property type="entry name" value="DUF5641"/>
    <property type="match status" value="1"/>
</dbReference>
<name>A0A6S7KIX0_PARCT</name>
<reference evidence="1" key="1">
    <citation type="submission" date="2020-04" db="EMBL/GenBank/DDBJ databases">
        <authorList>
            <person name="Alioto T."/>
            <person name="Alioto T."/>
            <person name="Gomez Garrido J."/>
        </authorList>
    </citation>
    <scope>NUCLEOTIDE SEQUENCE</scope>
    <source>
        <strain evidence="1">A484AB</strain>
    </source>
</reference>
<accession>A0A6S7KIX0</accession>
<protein>
    <submittedName>
        <fullName evidence="1">Uncharacterized protein</fullName>
    </submittedName>
</protein>
<organism evidence="1 2">
    <name type="scientific">Paramuricea clavata</name>
    <name type="common">Red gorgonian</name>
    <name type="synonym">Violescent sea-whip</name>
    <dbReference type="NCBI Taxonomy" id="317549"/>
    <lineage>
        <taxon>Eukaryota</taxon>
        <taxon>Metazoa</taxon>
        <taxon>Cnidaria</taxon>
        <taxon>Anthozoa</taxon>
        <taxon>Octocorallia</taxon>
        <taxon>Malacalcyonacea</taxon>
        <taxon>Plexauridae</taxon>
        <taxon>Paramuricea</taxon>
    </lineage>
</organism>
<evidence type="ECO:0000313" key="1">
    <source>
        <dbReference type="EMBL" id="CAB4044937.1"/>
    </source>
</evidence>
<dbReference type="Proteomes" id="UP001152795">
    <property type="component" value="Unassembled WGS sequence"/>
</dbReference>
<comment type="caution">
    <text evidence="1">The sequence shown here is derived from an EMBL/GenBank/DDBJ whole genome shotgun (WGS) entry which is preliminary data.</text>
</comment>
<dbReference type="PANTHER" id="PTHR47331:SF1">
    <property type="entry name" value="GAG-LIKE PROTEIN"/>
    <property type="match status" value="1"/>
</dbReference>
<evidence type="ECO:0000313" key="2">
    <source>
        <dbReference type="Proteomes" id="UP001152795"/>
    </source>
</evidence>
<dbReference type="InterPro" id="IPR036397">
    <property type="entry name" value="RNaseH_sf"/>
</dbReference>